<accession>A0A9W4KG19</accession>
<protein>
    <recommendedName>
        <fullName evidence="3">3-beta hydroxysteroid dehydrogenase/isomerase domain-containing protein</fullName>
    </recommendedName>
</protein>
<dbReference type="Proteomes" id="UP001154252">
    <property type="component" value="Unassembled WGS sequence"/>
</dbReference>
<evidence type="ECO:0000313" key="5">
    <source>
        <dbReference type="Proteomes" id="UP001154252"/>
    </source>
</evidence>
<dbReference type="InterPro" id="IPR036291">
    <property type="entry name" value="NAD(P)-bd_dom_sf"/>
</dbReference>
<proteinExistence type="inferred from homology"/>
<feature type="domain" description="3-beta hydroxysteroid dehydrogenase/isomerase" evidence="3">
    <location>
        <begin position="19"/>
        <end position="143"/>
    </location>
</feature>
<dbReference type="EMBL" id="CAJVRC010000882">
    <property type="protein sequence ID" value="CAG8903355.1"/>
    <property type="molecule type" value="Genomic_DNA"/>
</dbReference>
<keyword evidence="5" id="KW-1185">Reference proteome</keyword>
<dbReference type="OrthoDB" id="2735536at2759"/>
<evidence type="ECO:0000259" key="3">
    <source>
        <dbReference type="Pfam" id="PF01073"/>
    </source>
</evidence>
<comment type="similarity">
    <text evidence="2">Belongs to the NAD(P)-dependent epimerase/dehydratase family. Dihydroflavonol-4-reductase subfamily.</text>
</comment>
<sequence length="159" mass="16904">MPVTQSSSGGAPNPPKTVLVTGGSGFLASHVVRELLQQGYSVRVTVRSEAMVKNVPQAHALDFQRLSCILVPDMTVPGAYDTAVQGVTGVFHISSPFTFTTTENTNDLLIPAVSGTRGVLQSIKNYGPDVKRVVLTSSGGAMIDPTLAFDRDHLYTEDN</sequence>
<dbReference type="GO" id="GO:0016616">
    <property type="term" value="F:oxidoreductase activity, acting on the CH-OH group of donors, NAD or NADP as acceptor"/>
    <property type="evidence" value="ECO:0007669"/>
    <property type="project" value="InterPro"/>
</dbReference>
<evidence type="ECO:0000256" key="2">
    <source>
        <dbReference type="ARBA" id="ARBA00023445"/>
    </source>
</evidence>
<dbReference type="Pfam" id="PF01073">
    <property type="entry name" value="3Beta_HSD"/>
    <property type="match status" value="1"/>
</dbReference>
<dbReference type="AlphaFoldDB" id="A0A9W4KG19"/>
<dbReference type="Gene3D" id="3.40.50.720">
    <property type="entry name" value="NAD(P)-binding Rossmann-like Domain"/>
    <property type="match status" value="1"/>
</dbReference>
<name>A0A9W4KG19_9EURO</name>
<comment type="caution">
    <text evidence="4">The sequence shown here is derived from an EMBL/GenBank/DDBJ whole genome shotgun (WGS) entry which is preliminary data.</text>
</comment>
<evidence type="ECO:0000256" key="1">
    <source>
        <dbReference type="ARBA" id="ARBA00023002"/>
    </source>
</evidence>
<dbReference type="PANTHER" id="PTHR10366">
    <property type="entry name" value="NAD DEPENDENT EPIMERASE/DEHYDRATASE"/>
    <property type="match status" value="1"/>
</dbReference>
<dbReference type="GO" id="GO:0006694">
    <property type="term" value="P:steroid biosynthetic process"/>
    <property type="evidence" value="ECO:0007669"/>
    <property type="project" value="InterPro"/>
</dbReference>
<dbReference type="InterPro" id="IPR050425">
    <property type="entry name" value="NAD(P)_dehydrat-like"/>
</dbReference>
<organism evidence="4 5">
    <name type="scientific">Penicillium egyptiacum</name>
    <dbReference type="NCBI Taxonomy" id="1303716"/>
    <lineage>
        <taxon>Eukaryota</taxon>
        <taxon>Fungi</taxon>
        <taxon>Dikarya</taxon>
        <taxon>Ascomycota</taxon>
        <taxon>Pezizomycotina</taxon>
        <taxon>Eurotiomycetes</taxon>
        <taxon>Eurotiomycetidae</taxon>
        <taxon>Eurotiales</taxon>
        <taxon>Aspergillaceae</taxon>
        <taxon>Penicillium</taxon>
    </lineage>
</organism>
<dbReference type="InterPro" id="IPR002225">
    <property type="entry name" value="3Beta_OHSteriod_DH/Estase"/>
</dbReference>
<evidence type="ECO:0000313" key="4">
    <source>
        <dbReference type="EMBL" id="CAG8903355.1"/>
    </source>
</evidence>
<keyword evidence="1" id="KW-0560">Oxidoreductase</keyword>
<reference evidence="4" key="1">
    <citation type="submission" date="2021-07" db="EMBL/GenBank/DDBJ databases">
        <authorList>
            <person name="Branca A.L. A."/>
        </authorList>
    </citation>
    <scope>NUCLEOTIDE SEQUENCE</scope>
</reference>
<dbReference type="SUPFAM" id="SSF51735">
    <property type="entry name" value="NAD(P)-binding Rossmann-fold domains"/>
    <property type="match status" value="1"/>
</dbReference>
<gene>
    <name evidence="4" type="ORF">PEGY_LOCUS7226</name>
</gene>
<dbReference type="PANTHER" id="PTHR10366:SF564">
    <property type="entry name" value="STEROL-4-ALPHA-CARBOXYLATE 3-DEHYDROGENASE, DECARBOXYLATING"/>
    <property type="match status" value="1"/>
</dbReference>